<dbReference type="OrthoDB" id="9781413at2"/>
<dbReference type="PROSITE" id="PS50943">
    <property type="entry name" value="HTH_CROC1"/>
    <property type="match status" value="1"/>
</dbReference>
<keyword evidence="2" id="KW-0378">Hydrolase</keyword>
<gene>
    <name evidence="2" type="ORF">N495_17335</name>
</gene>
<dbReference type="PANTHER" id="PTHR10000">
    <property type="entry name" value="PHOSPHOSERINE PHOSPHATASE"/>
    <property type="match status" value="1"/>
</dbReference>
<dbReference type="SFLD" id="SFLDG01144">
    <property type="entry name" value="C2.B.4:_PGP_Like"/>
    <property type="match status" value="1"/>
</dbReference>
<dbReference type="GO" id="GO:0005829">
    <property type="term" value="C:cytosol"/>
    <property type="evidence" value="ECO:0007669"/>
    <property type="project" value="TreeGrafter"/>
</dbReference>
<dbReference type="HOGENOM" id="CLU_044146_0_1_9"/>
<dbReference type="PROSITE" id="PS01228">
    <property type="entry name" value="COF_1"/>
    <property type="match status" value="1"/>
</dbReference>
<dbReference type="Pfam" id="PF08282">
    <property type="entry name" value="Hydrolase_3"/>
    <property type="match status" value="1"/>
</dbReference>
<dbReference type="GO" id="GO:0000287">
    <property type="term" value="F:magnesium ion binding"/>
    <property type="evidence" value="ECO:0007669"/>
    <property type="project" value="TreeGrafter"/>
</dbReference>
<dbReference type="EMBL" id="JXSU01000008">
    <property type="protein sequence ID" value="KIS22221.1"/>
    <property type="molecule type" value="Genomic_DNA"/>
</dbReference>
<dbReference type="InterPro" id="IPR023214">
    <property type="entry name" value="HAD_sf"/>
</dbReference>
<evidence type="ECO:0000313" key="2">
    <source>
        <dbReference type="EMBL" id="KIS22221.1"/>
    </source>
</evidence>
<name>A0A0D1BTY6_CLOBO</name>
<dbReference type="NCBIfam" id="TIGR01484">
    <property type="entry name" value="HAD-SF-IIB"/>
    <property type="match status" value="1"/>
</dbReference>
<dbReference type="InterPro" id="IPR001387">
    <property type="entry name" value="Cro/C1-type_HTH"/>
</dbReference>
<dbReference type="NCBIfam" id="NF007806">
    <property type="entry name" value="PRK10513.1"/>
    <property type="match status" value="1"/>
</dbReference>
<dbReference type="PATRIC" id="fig|1379739.3.peg.3845"/>
<dbReference type="InterPro" id="IPR006379">
    <property type="entry name" value="HAD-SF_hydro_IIB"/>
</dbReference>
<evidence type="ECO:0000259" key="1">
    <source>
        <dbReference type="PROSITE" id="PS50943"/>
    </source>
</evidence>
<dbReference type="InterPro" id="IPR000150">
    <property type="entry name" value="Cof"/>
</dbReference>
<organism evidence="2 3">
    <name type="scientific">Clostridium botulinum B2 450</name>
    <dbReference type="NCBI Taxonomy" id="1379739"/>
    <lineage>
        <taxon>Bacteria</taxon>
        <taxon>Bacillati</taxon>
        <taxon>Bacillota</taxon>
        <taxon>Clostridia</taxon>
        <taxon>Eubacteriales</taxon>
        <taxon>Clostridiaceae</taxon>
        <taxon>Clostridium</taxon>
    </lineage>
</organism>
<dbReference type="SUPFAM" id="SSF56784">
    <property type="entry name" value="HAD-like"/>
    <property type="match status" value="1"/>
</dbReference>
<dbReference type="InterPro" id="IPR036412">
    <property type="entry name" value="HAD-like_sf"/>
</dbReference>
<dbReference type="Proteomes" id="UP000032250">
    <property type="component" value="Unassembled WGS sequence"/>
</dbReference>
<reference evidence="2 3" key="1">
    <citation type="submission" date="2014-06" db="EMBL/GenBank/DDBJ databases">
        <title>Genome characterization of distinct group I Clostridium botulinum lineages.</title>
        <authorList>
            <person name="Giordani F."/>
            <person name="Anselmo A."/>
            <person name="Fillo S."/>
            <person name="Palozzi A.M."/>
            <person name="Fortunato A."/>
            <person name="Gentile B."/>
            <person name="Ciammaruconi A."/>
            <person name="Anniballi F."/>
            <person name="De Medici D."/>
            <person name="Lista F."/>
        </authorList>
    </citation>
    <scope>NUCLEOTIDE SEQUENCE [LARGE SCALE GENOMIC DNA]</scope>
    <source>
        <strain evidence="2 3">B2 450</strain>
    </source>
</reference>
<feature type="domain" description="HTH cro/C1-type" evidence="1">
    <location>
        <begin position="83"/>
        <end position="109"/>
    </location>
</feature>
<dbReference type="CDD" id="cd07516">
    <property type="entry name" value="HAD_Pase"/>
    <property type="match status" value="1"/>
</dbReference>
<evidence type="ECO:0000313" key="3">
    <source>
        <dbReference type="Proteomes" id="UP000032250"/>
    </source>
</evidence>
<accession>A0A0D1BTY6</accession>
<dbReference type="Gene3D" id="3.40.50.1000">
    <property type="entry name" value="HAD superfamily/HAD-like"/>
    <property type="match status" value="1"/>
</dbReference>
<dbReference type="GO" id="GO:0016791">
    <property type="term" value="F:phosphatase activity"/>
    <property type="evidence" value="ECO:0007669"/>
    <property type="project" value="TreeGrafter"/>
</dbReference>
<dbReference type="SFLD" id="SFLDG01140">
    <property type="entry name" value="C2.B:_Phosphomannomutase_and_P"/>
    <property type="match status" value="1"/>
</dbReference>
<dbReference type="SFLD" id="SFLDS00003">
    <property type="entry name" value="Haloacid_Dehalogenase"/>
    <property type="match status" value="1"/>
</dbReference>
<proteinExistence type="predicted"/>
<protein>
    <submittedName>
        <fullName evidence="2">HAD family hydrolase</fullName>
    </submittedName>
</protein>
<dbReference type="Gene3D" id="3.30.1240.10">
    <property type="match status" value="1"/>
</dbReference>
<dbReference type="PANTHER" id="PTHR10000:SF8">
    <property type="entry name" value="HAD SUPERFAMILY HYDROLASE-LIKE, TYPE 3"/>
    <property type="match status" value="1"/>
</dbReference>
<dbReference type="NCBIfam" id="TIGR00099">
    <property type="entry name" value="Cof-subfamily"/>
    <property type="match status" value="1"/>
</dbReference>
<sequence length="268" mass="30260">MYKLIALDMDGTLLNDKKTISRENKEAIKAAISNGSKVVLATGRPLKGIEKYLKELNLINNGDYAIAFNGALVQETKTGKVLYENNMTKEDLKILYKLSKELDVDIHFLTIGECYTPKFNVYSQIETTLNNIPLNIIDFDNIPEDLKIIKIMFVGSEEKITEIIKLVPKELQEKYNVVRTASIYLEFLNKDTSKGYGIEKLCNILNIDKKEVICAGDAENDIHMIEYAGLGVAMENAYPQVKKVANYITKNNEDHGVAQVINKFVLNK</sequence>
<dbReference type="RefSeq" id="WP_043032556.1">
    <property type="nucleotide sequence ID" value="NZ_JXSU01000008.1"/>
</dbReference>
<dbReference type="AlphaFoldDB" id="A0A0D1BTY6"/>
<comment type="caution">
    <text evidence="2">The sequence shown here is derived from an EMBL/GenBank/DDBJ whole genome shotgun (WGS) entry which is preliminary data.</text>
</comment>